<gene>
    <name evidence="3" type="ORF">J5U23_01502</name>
</gene>
<evidence type="ECO:0000313" key="4">
    <source>
        <dbReference type="Proteomes" id="UP000694018"/>
    </source>
</evidence>
<dbReference type="PANTHER" id="PTHR46564">
    <property type="entry name" value="TRANSPOSASE"/>
    <property type="match status" value="1"/>
</dbReference>
<dbReference type="AlphaFoldDB" id="A0A8F5GT70"/>
<sequence>MSTNSNVNSRVFVEFLHLLRVRNSGPIVLILDNAKFHENAYVFYVSQLGIILLFLPTYSPDLNPIELVWKDLKRWVNTYYNLEYALDSMEEEFYYLFLTHDYTSYWVNRFHDVLEKLKEEASMKRFLSILLYYLFSSSIKFNSSTIQTSLNVFLYFVLGNIIFSFASIKKKTIICFI</sequence>
<feature type="transmembrane region" description="Helical" evidence="1">
    <location>
        <begin position="41"/>
        <end position="58"/>
    </location>
</feature>
<evidence type="ECO:0000313" key="3">
    <source>
        <dbReference type="EMBL" id="QXJ28633.1"/>
    </source>
</evidence>
<dbReference type="InterPro" id="IPR012337">
    <property type="entry name" value="RNaseH-like_sf"/>
</dbReference>
<dbReference type="Pfam" id="PF13358">
    <property type="entry name" value="DDE_3"/>
    <property type="match status" value="1"/>
</dbReference>
<reference evidence="3" key="1">
    <citation type="journal article" date="2021" name="Environ. Microbiol.">
        <title>New insights into the diversity and evolution of the archaeal mobilome from three complete genomes of Saccharolobus shibatae.</title>
        <authorList>
            <person name="Medvedeva S."/>
            <person name="Brandt D."/>
            <person name="Cvirkaite-Krupovic V."/>
            <person name="Liu Y."/>
            <person name="Severinov K."/>
            <person name="Ishino S."/>
            <person name="Ishino Y."/>
            <person name="Prangishvili D."/>
            <person name="Kalinowski J."/>
            <person name="Krupovic M."/>
        </authorList>
    </citation>
    <scope>NUCLEOTIDE SEQUENCE</scope>
    <source>
        <strain evidence="3">B12</strain>
    </source>
</reference>
<keyword evidence="1" id="KW-1133">Transmembrane helix</keyword>
<dbReference type="InterPro" id="IPR036397">
    <property type="entry name" value="RNaseH_sf"/>
</dbReference>
<name>A0A8F5GT70_SACSH</name>
<evidence type="ECO:0000256" key="1">
    <source>
        <dbReference type="SAM" id="Phobius"/>
    </source>
</evidence>
<keyword evidence="1" id="KW-0472">Membrane</keyword>
<feature type="domain" description="Tc1-like transposase DDE" evidence="2">
    <location>
        <begin position="3"/>
        <end position="78"/>
    </location>
</feature>
<dbReference type="Proteomes" id="UP000694018">
    <property type="component" value="Chromosome"/>
</dbReference>
<accession>A0A8F5GT70</accession>
<protein>
    <submittedName>
        <fullName evidence="3">Mobile element protein</fullName>
    </submittedName>
</protein>
<dbReference type="EMBL" id="CP077717">
    <property type="protein sequence ID" value="QXJ28633.1"/>
    <property type="molecule type" value="Genomic_DNA"/>
</dbReference>
<dbReference type="GO" id="GO:0003676">
    <property type="term" value="F:nucleic acid binding"/>
    <property type="evidence" value="ECO:0007669"/>
    <property type="project" value="InterPro"/>
</dbReference>
<dbReference type="InterPro" id="IPR038717">
    <property type="entry name" value="Tc1-like_DDE_dom"/>
</dbReference>
<dbReference type="Gene3D" id="3.30.420.10">
    <property type="entry name" value="Ribonuclease H-like superfamily/Ribonuclease H"/>
    <property type="match status" value="1"/>
</dbReference>
<dbReference type="KEGG" id="sshi:J5U23_01502"/>
<keyword evidence="1" id="KW-0812">Transmembrane</keyword>
<proteinExistence type="predicted"/>
<dbReference type="PANTHER" id="PTHR46564:SF1">
    <property type="entry name" value="TRANSPOSASE"/>
    <property type="match status" value="1"/>
</dbReference>
<organism evidence="3 4">
    <name type="scientific">Saccharolobus shibatae (strain ATCC 51178 / DSM 5389 / JCM 8931 / NBRC 15437 / B12)</name>
    <name type="common">Sulfolobus shibatae</name>
    <dbReference type="NCBI Taxonomy" id="523848"/>
    <lineage>
        <taxon>Archaea</taxon>
        <taxon>Thermoproteota</taxon>
        <taxon>Thermoprotei</taxon>
        <taxon>Sulfolobales</taxon>
        <taxon>Sulfolobaceae</taxon>
        <taxon>Saccharolobus</taxon>
    </lineage>
</organism>
<evidence type="ECO:0000259" key="2">
    <source>
        <dbReference type="Pfam" id="PF13358"/>
    </source>
</evidence>
<dbReference type="SUPFAM" id="SSF53098">
    <property type="entry name" value="Ribonuclease H-like"/>
    <property type="match status" value="1"/>
</dbReference>
<feature type="transmembrane region" description="Helical" evidence="1">
    <location>
        <begin position="149"/>
        <end position="168"/>
    </location>
</feature>